<dbReference type="Proteomes" id="UP000320359">
    <property type="component" value="Unassembled WGS sequence"/>
</dbReference>
<evidence type="ECO:0000313" key="5">
    <source>
        <dbReference type="EMBL" id="TRW48901.1"/>
    </source>
</evidence>
<dbReference type="InterPro" id="IPR029055">
    <property type="entry name" value="Ntn_hydrolases_N"/>
</dbReference>
<evidence type="ECO:0000259" key="4">
    <source>
        <dbReference type="Pfam" id="PF02275"/>
    </source>
</evidence>
<organism evidence="5 6">
    <name type="scientific">Aliidiomarina halalkaliphila</name>
    <dbReference type="NCBI Taxonomy" id="2593535"/>
    <lineage>
        <taxon>Bacteria</taxon>
        <taxon>Pseudomonadati</taxon>
        <taxon>Pseudomonadota</taxon>
        <taxon>Gammaproteobacteria</taxon>
        <taxon>Alteromonadales</taxon>
        <taxon>Idiomarinaceae</taxon>
        <taxon>Aliidiomarina</taxon>
    </lineage>
</organism>
<proteinExistence type="inferred from homology"/>
<dbReference type="CDD" id="cd01902">
    <property type="entry name" value="Ntn_CGH"/>
    <property type="match status" value="1"/>
</dbReference>
<name>A0A552X1H7_9GAMM</name>
<comment type="caution">
    <text evidence="5">The sequence shown here is derived from an EMBL/GenBank/DDBJ whole genome shotgun (WGS) entry which is preliminary data.</text>
</comment>
<dbReference type="AlphaFoldDB" id="A0A552X1H7"/>
<gene>
    <name evidence="5" type="ORF">FM042_07925</name>
</gene>
<protein>
    <submittedName>
        <fullName evidence="5">Linear amide C-N hydrolase</fullName>
    </submittedName>
</protein>
<dbReference type="PANTHER" id="PTHR35527">
    <property type="entry name" value="CHOLOYLGLYCINE HYDROLASE"/>
    <property type="match status" value="1"/>
</dbReference>
<sequence length="351" mass="38657">MIKKLVTTVFTASLVVYIATPTPAEACTRLVYLGPDNTVLTGRSMDFSIDIPANLWIFPRGMERQGEVGPNSITWRSKYGSVAASSWDIATPDGMNEKGLVANLLWLVASEYPDFEKDGDQPGLTISAWAQYALDNFATVAEAVDFFAEESFAIVSDFIPGTDKFTTVHLSLSDATGDSAIFEYIGGKLKIHHSRDYQVMTNDPPFGEQLAIKSYWDTVPGQAFLPGTGKAADRFVRASYYLNMIPQTSDPRIAAASVFSVVRNVSVPYGIGTPEQPHLSNTRWRVVSDQRNLVYYFENVLTPNTVWVDFNNVDFSEGAPVKKLELAGGEIYAGESSGYFAEAEPFRFQGL</sequence>
<reference evidence="5 6" key="1">
    <citation type="submission" date="2019-07" db="EMBL/GenBank/DDBJ databases">
        <authorList>
            <person name="Yang M."/>
            <person name="Zhao D."/>
            <person name="Xiang H."/>
        </authorList>
    </citation>
    <scope>NUCLEOTIDE SEQUENCE [LARGE SCALE GENOMIC DNA]</scope>
    <source>
        <strain evidence="5 6">IM1326</strain>
    </source>
</reference>
<dbReference type="Pfam" id="PF02275">
    <property type="entry name" value="CBAH"/>
    <property type="match status" value="1"/>
</dbReference>
<dbReference type="SUPFAM" id="SSF56235">
    <property type="entry name" value="N-terminal nucleophile aminohydrolases (Ntn hydrolases)"/>
    <property type="match status" value="1"/>
</dbReference>
<keyword evidence="3" id="KW-0732">Signal</keyword>
<dbReference type="PANTHER" id="PTHR35527:SF2">
    <property type="entry name" value="HYDROLASE"/>
    <property type="match status" value="1"/>
</dbReference>
<feature type="domain" description="Choloylglycine hydrolase/NAAA C-terminal" evidence="4">
    <location>
        <begin position="27"/>
        <end position="314"/>
    </location>
</feature>
<evidence type="ECO:0000256" key="2">
    <source>
        <dbReference type="ARBA" id="ARBA00022801"/>
    </source>
</evidence>
<dbReference type="InterPro" id="IPR052193">
    <property type="entry name" value="Peptidase_C59"/>
</dbReference>
<dbReference type="EMBL" id="VJWL01000002">
    <property type="protein sequence ID" value="TRW48901.1"/>
    <property type="molecule type" value="Genomic_DNA"/>
</dbReference>
<evidence type="ECO:0000256" key="3">
    <source>
        <dbReference type="SAM" id="SignalP"/>
    </source>
</evidence>
<feature type="chain" id="PRO_5021895652" evidence="3">
    <location>
        <begin position="27"/>
        <end position="351"/>
    </location>
</feature>
<dbReference type="OrthoDB" id="1265391at2"/>
<accession>A0A552X1H7</accession>
<evidence type="ECO:0000313" key="6">
    <source>
        <dbReference type="Proteomes" id="UP000320359"/>
    </source>
</evidence>
<feature type="signal peptide" evidence="3">
    <location>
        <begin position="1"/>
        <end position="26"/>
    </location>
</feature>
<dbReference type="InterPro" id="IPR029132">
    <property type="entry name" value="CBAH/NAAA_C"/>
</dbReference>
<dbReference type="RefSeq" id="WP_143235886.1">
    <property type="nucleotide sequence ID" value="NZ_VJWL01000002.1"/>
</dbReference>
<dbReference type="Gene3D" id="3.60.60.10">
    <property type="entry name" value="Penicillin V Acylase, Chain A"/>
    <property type="match status" value="1"/>
</dbReference>
<evidence type="ECO:0000256" key="1">
    <source>
        <dbReference type="ARBA" id="ARBA00006625"/>
    </source>
</evidence>
<keyword evidence="2 5" id="KW-0378">Hydrolase</keyword>
<keyword evidence="6" id="KW-1185">Reference proteome</keyword>
<dbReference type="GO" id="GO:0016787">
    <property type="term" value="F:hydrolase activity"/>
    <property type="evidence" value="ECO:0007669"/>
    <property type="project" value="UniProtKB-KW"/>
</dbReference>
<comment type="similarity">
    <text evidence="1">Belongs to the peptidase C59 family.</text>
</comment>